<dbReference type="RefSeq" id="WP_145234769.1">
    <property type="nucleotide sequence ID" value="NZ_CP036273.1"/>
</dbReference>
<gene>
    <name evidence="2" type="ORF">ETAA1_09630</name>
</gene>
<organism evidence="2 3">
    <name type="scientific">Urbifossiella limnaea</name>
    <dbReference type="NCBI Taxonomy" id="2528023"/>
    <lineage>
        <taxon>Bacteria</taxon>
        <taxon>Pseudomonadati</taxon>
        <taxon>Planctomycetota</taxon>
        <taxon>Planctomycetia</taxon>
        <taxon>Gemmatales</taxon>
        <taxon>Gemmataceae</taxon>
        <taxon>Urbifossiella</taxon>
    </lineage>
</organism>
<dbReference type="Pfam" id="PF04324">
    <property type="entry name" value="Fer2_BFD"/>
    <property type="match status" value="1"/>
</dbReference>
<dbReference type="Gene3D" id="1.10.10.1100">
    <property type="entry name" value="BFD-like [2Fe-2S]-binding domain"/>
    <property type="match status" value="1"/>
</dbReference>
<dbReference type="KEGG" id="uli:ETAA1_09630"/>
<name>A0A517XNH4_9BACT</name>
<dbReference type="OrthoDB" id="291899at2"/>
<dbReference type="InterPro" id="IPR041854">
    <property type="entry name" value="BFD-like_2Fe2S-bd_dom_sf"/>
</dbReference>
<keyword evidence="3" id="KW-1185">Reference proteome</keyword>
<dbReference type="AlphaFoldDB" id="A0A517XNH4"/>
<evidence type="ECO:0000313" key="3">
    <source>
        <dbReference type="Proteomes" id="UP000319576"/>
    </source>
</evidence>
<protein>
    <submittedName>
        <fullName evidence="2">BFD-like [2Fe-2S] binding domain protein</fullName>
    </submittedName>
</protein>
<dbReference type="EMBL" id="CP036273">
    <property type="protein sequence ID" value="QDU19060.1"/>
    <property type="molecule type" value="Genomic_DNA"/>
</dbReference>
<feature type="domain" description="BFD-like [2Fe-2S]-binding" evidence="1">
    <location>
        <begin position="26"/>
        <end position="75"/>
    </location>
</feature>
<accession>A0A517XNH4</accession>
<evidence type="ECO:0000313" key="2">
    <source>
        <dbReference type="EMBL" id="QDU19060.1"/>
    </source>
</evidence>
<reference evidence="2 3" key="1">
    <citation type="submission" date="2019-02" db="EMBL/GenBank/DDBJ databases">
        <title>Deep-cultivation of Planctomycetes and their phenomic and genomic characterization uncovers novel biology.</title>
        <authorList>
            <person name="Wiegand S."/>
            <person name="Jogler M."/>
            <person name="Boedeker C."/>
            <person name="Pinto D."/>
            <person name="Vollmers J."/>
            <person name="Rivas-Marin E."/>
            <person name="Kohn T."/>
            <person name="Peeters S.H."/>
            <person name="Heuer A."/>
            <person name="Rast P."/>
            <person name="Oberbeckmann S."/>
            <person name="Bunk B."/>
            <person name="Jeske O."/>
            <person name="Meyerdierks A."/>
            <person name="Storesund J.E."/>
            <person name="Kallscheuer N."/>
            <person name="Luecker S."/>
            <person name="Lage O.M."/>
            <person name="Pohl T."/>
            <person name="Merkel B.J."/>
            <person name="Hornburger P."/>
            <person name="Mueller R.-W."/>
            <person name="Bruemmer F."/>
            <person name="Labrenz M."/>
            <person name="Spormann A.M."/>
            <person name="Op den Camp H."/>
            <person name="Overmann J."/>
            <person name="Amann R."/>
            <person name="Jetten M.S.M."/>
            <person name="Mascher T."/>
            <person name="Medema M.H."/>
            <person name="Devos D.P."/>
            <person name="Kaster A.-K."/>
            <person name="Ovreas L."/>
            <person name="Rohde M."/>
            <person name="Galperin M.Y."/>
            <person name="Jogler C."/>
        </authorList>
    </citation>
    <scope>NUCLEOTIDE SEQUENCE [LARGE SCALE GENOMIC DNA]</scope>
    <source>
        <strain evidence="2 3">ETA_A1</strain>
    </source>
</reference>
<evidence type="ECO:0000259" key="1">
    <source>
        <dbReference type="Pfam" id="PF04324"/>
    </source>
</evidence>
<proteinExistence type="predicted"/>
<sequence>MTLPQLDDRLCPDPCAGPCGGCEDRIVCRCLKVTEGRIVEAVTTLGLRTVKDVRNATGAGDGCTCCHKQIRALIEVHVTIDAPLAAAG</sequence>
<dbReference type="Proteomes" id="UP000319576">
    <property type="component" value="Chromosome"/>
</dbReference>
<dbReference type="InterPro" id="IPR007419">
    <property type="entry name" value="BFD-like_2Fe2S-bd_dom"/>
</dbReference>